<dbReference type="InterPro" id="IPR051015">
    <property type="entry name" value="EvgA-like"/>
</dbReference>
<dbReference type="CDD" id="cd17535">
    <property type="entry name" value="REC_NarL-like"/>
    <property type="match status" value="1"/>
</dbReference>
<dbReference type="SMART" id="SM00421">
    <property type="entry name" value="HTH_LUXR"/>
    <property type="match status" value="1"/>
</dbReference>
<dbReference type="GO" id="GO:0006355">
    <property type="term" value="P:regulation of DNA-templated transcription"/>
    <property type="evidence" value="ECO:0007669"/>
    <property type="project" value="InterPro"/>
</dbReference>
<dbReference type="PROSITE" id="PS00622">
    <property type="entry name" value="HTH_LUXR_1"/>
    <property type="match status" value="1"/>
</dbReference>
<evidence type="ECO:0000256" key="2">
    <source>
        <dbReference type="ARBA" id="ARBA00023125"/>
    </source>
</evidence>
<dbReference type="PROSITE" id="PS50043">
    <property type="entry name" value="HTH_LUXR_2"/>
    <property type="match status" value="1"/>
</dbReference>
<dbReference type="Pfam" id="PF00072">
    <property type="entry name" value="Response_reg"/>
    <property type="match status" value="1"/>
</dbReference>
<keyword evidence="7" id="KW-1185">Reference proteome</keyword>
<dbReference type="SUPFAM" id="SSF46894">
    <property type="entry name" value="C-terminal effector domain of the bipartite response regulators"/>
    <property type="match status" value="1"/>
</dbReference>
<dbReference type="InterPro" id="IPR016032">
    <property type="entry name" value="Sig_transdc_resp-reg_C-effctor"/>
</dbReference>
<reference evidence="6 7" key="1">
    <citation type="submission" date="2019-07" db="EMBL/GenBank/DDBJ databases">
        <title>Sphingomonas solaris sp. nov., isolated from a solar panel from Boston, Massachusetts.</title>
        <authorList>
            <person name="Tanner K."/>
            <person name="Pascual J."/>
            <person name="Mancuso C."/>
            <person name="Pereto J."/>
            <person name="Khalil A."/>
            <person name="Vilanova C."/>
        </authorList>
    </citation>
    <scope>NUCLEOTIDE SEQUENCE [LARGE SCALE GENOMIC DNA]</scope>
    <source>
        <strain evidence="6 7">R4DWN</strain>
    </source>
</reference>
<dbReference type="CDD" id="cd06170">
    <property type="entry name" value="LuxR_C_like"/>
    <property type="match status" value="1"/>
</dbReference>
<dbReference type="GO" id="GO:0003677">
    <property type="term" value="F:DNA binding"/>
    <property type="evidence" value="ECO:0007669"/>
    <property type="project" value="UniProtKB-KW"/>
</dbReference>
<dbReference type="PANTHER" id="PTHR45566:SF1">
    <property type="entry name" value="HTH-TYPE TRANSCRIPTIONAL REGULATOR YHJB-RELATED"/>
    <property type="match status" value="1"/>
</dbReference>
<dbReference type="EMBL" id="VNIM01000042">
    <property type="protein sequence ID" value="TVV73790.1"/>
    <property type="molecule type" value="Genomic_DNA"/>
</dbReference>
<evidence type="ECO:0000256" key="1">
    <source>
        <dbReference type="ARBA" id="ARBA00022553"/>
    </source>
</evidence>
<organism evidence="6 7">
    <name type="scientific">Alterirhizorhabdus solaris</name>
    <dbReference type="NCBI Taxonomy" id="2529389"/>
    <lineage>
        <taxon>Bacteria</taxon>
        <taxon>Pseudomonadati</taxon>
        <taxon>Pseudomonadota</taxon>
        <taxon>Alphaproteobacteria</taxon>
        <taxon>Sphingomonadales</taxon>
        <taxon>Rhizorhabdaceae</taxon>
        <taxon>Alterirhizorhabdus</taxon>
    </lineage>
</organism>
<dbReference type="InterPro" id="IPR000792">
    <property type="entry name" value="Tscrpt_reg_LuxR_C"/>
</dbReference>
<name>A0A558R348_9SPHN</name>
<feature type="modified residue" description="4-aspartylphosphate" evidence="3">
    <location>
        <position position="57"/>
    </location>
</feature>
<dbReference type="InterPro" id="IPR011006">
    <property type="entry name" value="CheY-like_superfamily"/>
</dbReference>
<sequence>MTVARLLIADDHPLIVEALSLAARSVMPELAIDTAGTIAAAESLVRERKGYKLVLLDFLLPDARGFSGFMRLQHLLGSVPIAIVTGQRMPELAEAARALGAVGFLPKSQPLDEMARSIRTMLGGATSFPPASVGDAGASDARSRVSSLSGAQLRVLLALADGRLNKQIAGDLGITEATVKAHMTAIFRKLGVSGRTQALLAMQPLLGEAREPLH</sequence>
<evidence type="ECO:0000313" key="6">
    <source>
        <dbReference type="EMBL" id="TVV73790.1"/>
    </source>
</evidence>
<dbReference type="RefSeq" id="WP_145151725.1">
    <property type="nucleotide sequence ID" value="NZ_VNIM01000042.1"/>
</dbReference>
<dbReference type="PROSITE" id="PS50110">
    <property type="entry name" value="RESPONSE_REGULATORY"/>
    <property type="match status" value="1"/>
</dbReference>
<protein>
    <submittedName>
        <fullName evidence="6">Response regulator transcription factor</fullName>
    </submittedName>
</protein>
<feature type="domain" description="Response regulatory" evidence="5">
    <location>
        <begin position="5"/>
        <end position="122"/>
    </location>
</feature>
<evidence type="ECO:0000259" key="4">
    <source>
        <dbReference type="PROSITE" id="PS50043"/>
    </source>
</evidence>
<dbReference type="SMART" id="SM00448">
    <property type="entry name" value="REC"/>
    <property type="match status" value="1"/>
</dbReference>
<comment type="caution">
    <text evidence="6">The sequence shown here is derived from an EMBL/GenBank/DDBJ whole genome shotgun (WGS) entry which is preliminary data.</text>
</comment>
<dbReference type="PRINTS" id="PR00038">
    <property type="entry name" value="HTHLUXR"/>
</dbReference>
<dbReference type="InterPro" id="IPR058245">
    <property type="entry name" value="NreC/VraR/RcsB-like_REC"/>
</dbReference>
<dbReference type="OrthoDB" id="9814495at2"/>
<proteinExistence type="predicted"/>
<dbReference type="AlphaFoldDB" id="A0A558R348"/>
<dbReference type="Gene3D" id="1.10.10.10">
    <property type="entry name" value="Winged helix-like DNA-binding domain superfamily/Winged helix DNA-binding domain"/>
    <property type="match status" value="1"/>
</dbReference>
<dbReference type="GO" id="GO:0000160">
    <property type="term" value="P:phosphorelay signal transduction system"/>
    <property type="evidence" value="ECO:0007669"/>
    <property type="project" value="InterPro"/>
</dbReference>
<evidence type="ECO:0000259" key="5">
    <source>
        <dbReference type="PROSITE" id="PS50110"/>
    </source>
</evidence>
<dbReference type="Proteomes" id="UP000318681">
    <property type="component" value="Unassembled WGS sequence"/>
</dbReference>
<dbReference type="PANTHER" id="PTHR45566">
    <property type="entry name" value="HTH-TYPE TRANSCRIPTIONAL REGULATOR YHJB-RELATED"/>
    <property type="match status" value="1"/>
</dbReference>
<keyword evidence="2" id="KW-0238">DNA-binding</keyword>
<gene>
    <name evidence="6" type="ORF">FOY91_11485</name>
</gene>
<evidence type="ECO:0000313" key="7">
    <source>
        <dbReference type="Proteomes" id="UP000318681"/>
    </source>
</evidence>
<dbReference type="SUPFAM" id="SSF52172">
    <property type="entry name" value="CheY-like"/>
    <property type="match status" value="1"/>
</dbReference>
<dbReference type="Pfam" id="PF00196">
    <property type="entry name" value="GerE"/>
    <property type="match status" value="1"/>
</dbReference>
<dbReference type="InterPro" id="IPR036388">
    <property type="entry name" value="WH-like_DNA-bd_sf"/>
</dbReference>
<accession>A0A558R348</accession>
<dbReference type="InterPro" id="IPR001789">
    <property type="entry name" value="Sig_transdc_resp-reg_receiver"/>
</dbReference>
<evidence type="ECO:0000256" key="3">
    <source>
        <dbReference type="PROSITE-ProRule" id="PRU00169"/>
    </source>
</evidence>
<dbReference type="Gene3D" id="3.40.50.2300">
    <property type="match status" value="1"/>
</dbReference>
<keyword evidence="1 3" id="KW-0597">Phosphoprotein</keyword>
<feature type="domain" description="HTH luxR-type" evidence="4">
    <location>
        <begin position="141"/>
        <end position="206"/>
    </location>
</feature>